<keyword evidence="1" id="KW-0238">DNA-binding</keyword>
<reference evidence="3 4" key="2">
    <citation type="journal article" date="2011" name="ISME J.">
        <title>RNA-seq reveals cooperative metabolic interactions between two termite-gut spirochete species in co-culture.</title>
        <authorList>
            <person name="Rosenthal A.Z."/>
            <person name="Matson E.G."/>
            <person name="Eldar A."/>
            <person name="Leadbetter J.R."/>
        </authorList>
    </citation>
    <scope>NUCLEOTIDE SEQUENCE [LARGE SCALE GENOMIC DNA]</scope>
    <source>
        <strain evidence="4">ATCC BAA-888 / DSM 13862 / ZAS-9</strain>
    </source>
</reference>
<feature type="domain" description="HTH cro/C1-type" evidence="2">
    <location>
        <begin position="9"/>
        <end position="63"/>
    </location>
</feature>
<dbReference type="InterPro" id="IPR010982">
    <property type="entry name" value="Lambda_DNA-bd_dom_sf"/>
</dbReference>
<evidence type="ECO:0000256" key="1">
    <source>
        <dbReference type="ARBA" id="ARBA00023125"/>
    </source>
</evidence>
<dbReference type="SUPFAM" id="SSF47413">
    <property type="entry name" value="lambda repressor-like DNA-binding domains"/>
    <property type="match status" value="1"/>
</dbReference>
<dbReference type="Gene3D" id="1.10.260.40">
    <property type="entry name" value="lambda repressor-like DNA-binding domains"/>
    <property type="match status" value="1"/>
</dbReference>
<dbReference type="Pfam" id="PF01381">
    <property type="entry name" value="HTH_3"/>
    <property type="match status" value="1"/>
</dbReference>
<accession>F5Y9F5</accession>
<dbReference type="PANTHER" id="PTHR46797:SF1">
    <property type="entry name" value="METHYLPHOSPHONATE SYNTHASE"/>
    <property type="match status" value="1"/>
</dbReference>
<dbReference type="STRING" id="545695.TREAZ_2106"/>
<evidence type="ECO:0000313" key="4">
    <source>
        <dbReference type="Proteomes" id="UP000009222"/>
    </source>
</evidence>
<dbReference type="CDD" id="cd00093">
    <property type="entry name" value="HTH_XRE"/>
    <property type="match status" value="1"/>
</dbReference>
<dbReference type="FunCoup" id="F5Y9F5">
    <property type="interactions" value="7"/>
</dbReference>
<dbReference type="GO" id="GO:0005829">
    <property type="term" value="C:cytosol"/>
    <property type="evidence" value="ECO:0007669"/>
    <property type="project" value="TreeGrafter"/>
</dbReference>
<dbReference type="InterPro" id="IPR050807">
    <property type="entry name" value="TransReg_Diox_bact_type"/>
</dbReference>
<dbReference type="SMART" id="SM00530">
    <property type="entry name" value="HTH_XRE"/>
    <property type="match status" value="1"/>
</dbReference>
<gene>
    <name evidence="3" type="ordered locus">TREAZ_2106</name>
</gene>
<reference evidence="4" key="1">
    <citation type="submission" date="2009-12" db="EMBL/GenBank/DDBJ databases">
        <title>Complete sequence of Treponema azotonutricium strain ZAS-9.</title>
        <authorList>
            <person name="Tetu S.G."/>
            <person name="Matson E."/>
            <person name="Ren Q."/>
            <person name="Seshadri R."/>
            <person name="Elbourne L."/>
            <person name="Hassan K.A."/>
            <person name="Durkin A."/>
            <person name="Radune D."/>
            <person name="Mohamoud Y."/>
            <person name="Shay R."/>
            <person name="Jin S."/>
            <person name="Zhang X."/>
            <person name="Lucey K."/>
            <person name="Ballor N.R."/>
            <person name="Ottesen E."/>
            <person name="Rosenthal R."/>
            <person name="Allen A."/>
            <person name="Leadbetter J.R."/>
            <person name="Paulsen I.T."/>
        </authorList>
    </citation>
    <scope>NUCLEOTIDE SEQUENCE [LARGE SCALE GENOMIC DNA]</scope>
    <source>
        <strain evidence="4">ATCC BAA-888 / DSM 13862 / ZAS-9</strain>
    </source>
</reference>
<organism evidence="3 4">
    <name type="scientific">Leadbettera azotonutricia (strain ATCC BAA-888 / DSM 13862 / ZAS-9)</name>
    <name type="common">Treponema azotonutricium</name>
    <dbReference type="NCBI Taxonomy" id="545695"/>
    <lineage>
        <taxon>Bacteria</taxon>
        <taxon>Pseudomonadati</taxon>
        <taxon>Spirochaetota</taxon>
        <taxon>Spirochaetia</taxon>
        <taxon>Spirochaetales</taxon>
        <taxon>Breznakiellaceae</taxon>
        <taxon>Leadbettera</taxon>
    </lineage>
</organism>
<evidence type="ECO:0000313" key="3">
    <source>
        <dbReference type="EMBL" id="AEF82408.1"/>
    </source>
</evidence>
<dbReference type="PANTHER" id="PTHR46797">
    <property type="entry name" value="HTH-TYPE TRANSCRIPTIONAL REGULATOR"/>
    <property type="match status" value="1"/>
</dbReference>
<evidence type="ECO:0000259" key="2">
    <source>
        <dbReference type="PROSITE" id="PS50943"/>
    </source>
</evidence>
<protein>
    <submittedName>
        <fullName evidence="3">Transcriptional regulator, XRE family</fullName>
    </submittedName>
</protein>
<dbReference type="InterPro" id="IPR001387">
    <property type="entry name" value="Cro/C1-type_HTH"/>
</dbReference>
<dbReference type="EMBL" id="CP001841">
    <property type="protein sequence ID" value="AEF82408.1"/>
    <property type="molecule type" value="Genomic_DNA"/>
</dbReference>
<dbReference type="GO" id="GO:0003700">
    <property type="term" value="F:DNA-binding transcription factor activity"/>
    <property type="evidence" value="ECO:0007669"/>
    <property type="project" value="TreeGrafter"/>
</dbReference>
<dbReference type="AlphaFoldDB" id="F5Y9F5"/>
<keyword evidence="4" id="KW-1185">Reference proteome</keyword>
<dbReference type="PROSITE" id="PS50943">
    <property type="entry name" value="HTH_CROC1"/>
    <property type="match status" value="1"/>
</dbReference>
<dbReference type="InParanoid" id="F5Y9F5"/>
<sequence>MRAILSSNIKRHRSRRGWSQAKLAEEANISTNFLSDIETGKKWPYPETLMNLGKALNVEVYELFKPEEAIPNDIGVVLTRYTEEASLKLTQMVSNSLESLRKEYLTEGE</sequence>
<dbReference type="HOGENOM" id="CLU_066192_17_8_12"/>
<dbReference type="GO" id="GO:0003677">
    <property type="term" value="F:DNA binding"/>
    <property type="evidence" value="ECO:0007669"/>
    <property type="project" value="UniProtKB-KW"/>
</dbReference>
<dbReference type="Proteomes" id="UP000009222">
    <property type="component" value="Chromosome"/>
</dbReference>
<dbReference type="eggNOG" id="COG1396">
    <property type="taxonomic scope" value="Bacteria"/>
</dbReference>
<name>F5Y9F5_LEAAZ</name>
<dbReference type="KEGG" id="taz:TREAZ_2106"/>
<proteinExistence type="predicted"/>